<dbReference type="EMBL" id="MRCC01000036">
    <property type="protein sequence ID" value="OKH20670.1"/>
    <property type="molecule type" value="Genomic_DNA"/>
</dbReference>
<keyword evidence="3" id="KW-1185">Reference proteome</keyword>
<gene>
    <name evidence="2" type="ORF">NIES1031_22915</name>
</gene>
<dbReference type="OrthoDB" id="5141003at2"/>
<dbReference type="RefSeq" id="WP_073551740.1">
    <property type="nucleotide sequence ID" value="NZ_CAWMVK010000030.1"/>
</dbReference>
<evidence type="ECO:0008006" key="4">
    <source>
        <dbReference type="Google" id="ProtNLM"/>
    </source>
</evidence>
<name>A0A1U7HAR2_9CHRO</name>
<dbReference type="Proteomes" id="UP000185984">
    <property type="component" value="Unassembled WGS sequence"/>
</dbReference>
<accession>A0A1U7HAR2</accession>
<evidence type="ECO:0000313" key="2">
    <source>
        <dbReference type="EMBL" id="OKH20670.1"/>
    </source>
</evidence>
<keyword evidence="1" id="KW-1133">Transmembrane helix</keyword>
<keyword evidence="1" id="KW-0812">Transmembrane</keyword>
<proteinExistence type="predicted"/>
<sequence>MNETALNRFWELLGWVLALKFEAFEQINILPYGSTVAFVVVLAVSLSQQVVAQSVILFVNRVTPVRFVFTLLIGAVLFAFGYFFLVLSTWLISFAPLTVEARFELVARTLGFSYAPLIFTTVWQAFGTVALGWFTLWVMQRTIGQPSA</sequence>
<keyword evidence="1" id="KW-0472">Membrane</keyword>
<reference evidence="2 3" key="1">
    <citation type="submission" date="2016-11" db="EMBL/GenBank/DDBJ databases">
        <title>Draft Genome Sequences of Nine Cyanobacterial Strains from Diverse Habitats.</title>
        <authorList>
            <person name="Zhu T."/>
            <person name="Hou S."/>
            <person name="Lu X."/>
            <person name="Hess W.R."/>
        </authorList>
    </citation>
    <scope>NUCLEOTIDE SEQUENCE [LARGE SCALE GENOMIC DNA]</scope>
    <source>
        <strain evidence="2 3">5.2 s.c.1</strain>
    </source>
</reference>
<organism evidence="2 3">
    <name type="scientific">Chroogloeocystis siderophila 5.2 s.c.1</name>
    <dbReference type="NCBI Taxonomy" id="247279"/>
    <lineage>
        <taxon>Bacteria</taxon>
        <taxon>Bacillati</taxon>
        <taxon>Cyanobacteriota</taxon>
        <taxon>Cyanophyceae</taxon>
        <taxon>Oscillatoriophycideae</taxon>
        <taxon>Chroococcales</taxon>
        <taxon>Chroococcaceae</taxon>
        <taxon>Chroogloeocystis</taxon>
    </lineage>
</organism>
<feature type="transmembrane region" description="Helical" evidence="1">
    <location>
        <begin position="112"/>
        <end position="138"/>
    </location>
</feature>
<feature type="transmembrane region" description="Helical" evidence="1">
    <location>
        <begin position="67"/>
        <end position="92"/>
    </location>
</feature>
<protein>
    <recommendedName>
        <fullName evidence="4">Yip1 domain-containing protein</fullName>
    </recommendedName>
</protein>
<evidence type="ECO:0000313" key="3">
    <source>
        <dbReference type="Proteomes" id="UP000185984"/>
    </source>
</evidence>
<comment type="caution">
    <text evidence="2">The sequence shown here is derived from an EMBL/GenBank/DDBJ whole genome shotgun (WGS) entry which is preliminary data.</text>
</comment>
<evidence type="ECO:0000256" key="1">
    <source>
        <dbReference type="SAM" id="Phobius"/>
    </source>
</evidence>
<dbReference type="AlphaFoldDB" id="A0A1U7HAR2"/>